<organism evidence="1 2">
    <name type="scientific">Plectosphaerella cucumerina</name>
    <dbReference type="NCBI Taxonomy" id="40658"/>
    <lineage>
        <taxon>Eukaryota</taxon>
        <taxon>Fungi</taxon>
        <taxon>Dikarya</taxon>
        <taxon>Ascomycota</taxon>
        <taxon>Pezizomycotina</taxon>
        <taxon>Sordariomycetes</taxon>
        <taxon>Hypocreomycetidae</taxon>
        <taxon>Glomerellales</taxon>
        <taxon>Plectosphaerellaceae</taxon>
        <taxon>Plectosphaerella</taxon>
    </lineage>
</organism>
<reference evidence="1" key="1">
    <citation type="journal article" date="2021" name="Nat. Commun.">
        <title>Genetic determinants of endophytism in the Arabidopsis root mycobiome.</title>
        <authorList>
            <person name="Mesny F."/>
            <person name="Miyauchi S."/>
            <person name="Thiergart T."/>
            <person name="Pickel B."/>
            <person name="Atanasova L."/>
            <person name="Karlsson M."/>
            <person name="Huettel B."/>
            <person name="Barry K.W."/>
            <person name="Haridas S."/>
            <person name="Chen C."/>
            <person name="Bauer D."/>
            <person name="Andreopoulos W."/>
            <person name="Pangilinan J."/>
            <person name="LaButti K."/>
            <person name="Riley R."/>
            <person name="Lipzen A."/>
            <person name="Clum A."/>
            <person name="Drula E."/>
            <person name="Henrissat B."/>
            <person name="Kohler A."/>
            <person name="Grigoriev I.V."/>
            <person name="Martin F.M."/>
            <person name="Hacquard S."/>
        </authorList>
    </citation>
    <scope>NUCLEOTIDE SEQUENCE</scope>
    <source>
        <strain evidence="1">MPI-CAGE-AT-0016</strain>
    </source>
</reference>
<sequence length="550" mass="60073">MSPGGWTFLYPMSTPPACHAQKMGSISSVGSSQGSVSLYEFDRGYDASMFLTPIYRINALADGIRGLAFHFDGRRFIDITRRQCRVWEPAALVQMVDEGASTSDALSVARKINRDVLAPDPPRISTSLTTSLYGDLVAAANSSGQVVLFSADDGREIGTTCTHTQDAWVRLVALGHFGALVASADDSGRVMVAELPHSLRKAPDSEIKADQDLSSRIIIDRSIEAIVSQLFFKPDDTRFLAISDFMELFELPGGELLKRHQLAVDPSPVAVNKESHIQPAKNTPFVVQHPTKPDCFIFMTGIRSRVFNWADLGELTPSQGIRLQHPTDCALLMPATVTYHSIPGQGVLEHRKPQRGLARLILWPLTAFDPESAACGHHATDHGLEMIGRLVESILGGMTDNKVAFLDKNMWICSFDLHPPREHGFGSGLGSQSSSSGAGHTDESIVSNIRRHFFAMNEWRDGNNTLSCLKIPVPAGPYRNEGYDFAFIARDRVIVIQGGLDFSEVIKVSQGPPAVSKEGELSQIVDPDALSTPTLQWTVVSGSMHRRALD</sequence>
<evidence type="ECO:0000313" key="1">
    <source>
        <dbReference type="EMBL" id="KAH7367561.1"/>
    </source>
</evidence>
<name>A0A8K0X741_9PEZI</name>
<protein>
    <submittedName>
        <fullName evidence="1">Uncharacterized protein</fullName>
    </submittedName>
</protein>
<dbReference type="Proteomes" id="UP000813385">
    <property type="component" value="Unassembled WGS sequence"/>
</dbReference>
<dbReference type="Gene3D" id="2.130.10.10">
    <property type="entry name" value="YVTN repeat-like/Quinoprotein amine dehydrogenase"/>
    <property type="match status" value="1"/>
</dbReference>
<gene>
    <name evidence="1" type="ORF">B0T11DRAFT_275553</name>
</gene>
<proteinExistence type="predicted"/>
<dbReference type="InterPro" id="IPR015943">
    <property type="entry name" value="WD40/YVTN_repeat-like_dom_sf"/>
</dbReference>
<dbReference type="EMBL" id="JAGPXD010000002">
    <property type="protein sequence ID" value="KAH7367561.1"/>
    <property type="molecule type" value="Genomic_DNA"/>
</dbReference>
<dbReference type="SUPFAM" id="SSF50978">
    <property type="entry name" value="WD40 repeat-like"/>
    <property type="match status" value="1"/>
</dbReference>
<dbReference type="OrthoDB" id="194358at2759"/>
<dbReference type="InterPro" id="IPR036322">
    <property type="entry name" value="WD40_repeat_dom_sf"/>
</dbReference>
<accession>A0A8K0X741</accession>
<comment type="caution">
    <text evidence="1">The sequence shown here is derived from an EMBL/GenBank/DDBJ whole genome shotgun (WGS) entry which is preliminary data.</text>
</comment>
<dbReference type="AlphaFoldDB" id="A0A8K0X741"/>
<evidence type="ECO:0000313" key="2">
    <source>
        <dbReference type="Proteomes" id="UP000813385"/>
    </source>
</evidence>
<keyword evidence="2" id="KW-1185">Reference proteome</keyword>